<evidence type="ECO:0000256" key="4">
    <source>
        <dbReference type="ARBA" id="ARBA00022475"/>
    </source>
</evidence>
<evidence type="ECO:0000256" key="3">
    <source>
        <dbReference type="ARBA" id="ARBA00022448"/>
    </source>
</evidence>
<name>A0AA41WXN4_9ALTE</name>
<comment type="subcellular location">
    <subcellularLocation>
        <location evidence="1">Cell membrane</location>
        <topology evidence="1">Multi-pass membrane protein</topology>
    </subcellularLocation>
</comment>
<evidence type="ECO:0000256" key="2">
    <source>
        <dbReference type="ARBA" id="ARBA00010145"/>
    </source>
</evidence>
<evidence type="ECO:0000256" key="5">
    <source>
        <dbReference type="ARBA" id="ARBA00022692"/>
    </source>
</evidence>
<feature type="transmembrane region" description="Helical" evidence="8">
    <location>
        <begin position="287"/>
        <end position="313"/>
    </location>
</feature>
<feature type="transmembrane region" description="Helical" evidence="8">
    <location>
        <begin position="227"/>
        <end position="248"/>
    </location>
</feature>
<evidence type="ECO:0000256" key="7">
    <source>
        <dbReference type="ARBA" id="ARBA00023136"/>
    </source>
</evidence>
<dbReference type="EMBL" id="JANATA010000006">
    <property type="protein sequence ID" value="MCP3428255.1"/>
    <property type="molecule type" value="Genomic_DNA"/>
</dbReference>
<dbReference type="Pfam" id="PF03547">
    <property type="entry name" value="Mem_trans"/>
    <property type="match status" value="1"/>
</dbReference>
<feature type="transmembrane region" description="Helical" evidence="8">
    <location>
        <begin position="43"/>
        <end position="60"/>
    </location>
</feature>
<dbReference type="InterPro" id="IPR004776">
    <property type="entry name" value="Mem_transp_PIN-like"/>
</dbReference>
<dbReference type="AlphaFoldDB" id="A0AA41WXN4"/>
<comment type="caution">
    <text evidence="9">The sequence shown here is derived from an EMBL/GenBank/DDBJ whole genome shotgun (WGS) entry which is preliminary data.</text>
</comment>
<dbReference type="Gene3D" id="1.20.1530.20">
    <property type="match status" value="1"/>
</dbReference>
<keyword evidence="5 8" id="KW-0812">Transmembrane</keyword>
<dbReference type="PANTHER" id="PTHR36838">
    <property type="entry name" value="AUXIN EFFLUX CARRIER FAMILY PROTEIN"/>
    <property type="match status" value="1"/>
</dbReference>
<dbReference type="Proteomes" id="UP001165413">
    <property type="component" value="Unassembled WGS sequence"/>
</dbReference>
<gene>
    <name evidence="9" type="ORF">NLF92_04775</name>
</gene>
<evidence type="ECO:0000256" key="1">
    <source>
        <dbReference type="ARBA" id="ARBA00004651"/>
    </source>
</evidence>
<dbReference type="RefSeq" id="WP_254099421.1">
    <property type="nucleotide sequence ID" value="NZ_JANATA010000006.1"/>
</dbReference>
<feature type="transmembrane region" description="Helical" evidence="8">
    <location>
        <begin position="66"/>
        <end position="89"/>
    </location>
</feature>
<protein>
    <submittedName>
        <fullName evidence="9">AEC family transporter</fullName>
    </submittedName>
</protein>
<keyword evidence="3" id="KW-0813">Transport</keyword>
<proteinExistence type="inferred from homology"/>
<dbReference type="GO" id="GO:0005886">
    <property type="term" value="C:plasma membrane"/>
    <property type="evidence" value="ECO:0007669"/>
    <property type="project" value="UniProtKB-SubCell"/>
</dbReference>
<reference evidence="9" key="1">
    <citation type="submission" date="2022-07" db="EMBL/GenBank/DDBJ databases">
        <title>Characterization of the Novel Bacterium Alteromonas immobilis LMIT006 and Alteromonas gregis LMIT007.</title>
        <authorList>
            <person name="Lin X."/>
        </authorList>
    </citation>
    <scope>NUCLEOTIDE SEQUENCE</scope>
    <source>
        <strain evidence="9">LMIT007</strain>
    </source>
</reference>
<dbReference type="InterPro" id="IPR038770">
    <property type="entry name" value="Na+/solute_symporter_sf"/>
</dbReference>
<comment type="similarity">
    <text evidence="2">Belongs to the auxin efflux carrier (TC 2.A.69) family.</text>
</comment>
<keyword evidence="10" id="KW-1185">Reference proteome</keyword>
<evidence type="ECO:0000313" key="10">
    <source>
        <dbReference type="Proteomes" id="UP001165413"/>
    </source>
</evidence>
<feature type="transmembrane region" description="Helical" evidence="8">
    <location>
        <begin position="6"/>
        <end position="31"/>
    </location>
</feature>
<evidence type="ECO:0000313" key="9">
    <source>
        <dbReference type="EMBL" id="MCP3428255.1"/>
    </source>
</evidence>
<feature type="transmembrane region" description="Helical" evidence="8">
    <location>
        <begin position="254"/>
        <end position="275"/>
    </location>
</feature>
<evidence type="ECO:0000256" key="6">
    <source>
        <dbReference type="ARBA" id="ARBA00022989"/>
    </source>
</evidence>
<feature type="transmembrane region" description="Helical" evidence="8">
    <location>
        <begin position="196"/>
        <end position="215"/>
    </location>
</feature>
<feature type="transmembrane region" description="Helical" evidence="8">
    <location>
        <begin position="163"/>
        <end position="184"/>
    </location>
</feature>
<dbReference type="GO" id="GO:0055085">
    <property type="term" value="P:transmembrane transport"/>
    <property type="evidence" value="ECO:0007669"/>
    <property type="project" value="InterPro"/>
</dbReference>
<dbReference type="PANTHER" id="PTHR36838:SF4">
    <property type="entry name" value="AUXIN EFFLUX CARRIER FAMILY PROTEIN"/>
    <property type="match status" value="1"/>
</dbReference>
<keyword evidence="7 8" id="KW-0472">Membrane</keyword>
<keyword evidence="6 8" id="KW-1133">Transmembrane helix</keyword>
<accession>A0AA41WXN4</accession>
<keyword evidence="4" id="KW-1003">Cell membrane</keyword>
<sequence length="319" mass="33858">MITSPLMTALIVVAPVMCLIIAGVVFKRVGLMNDAFVEGGSKLVYNISLPALLFNSIYTADFSTAANPTLILTSVIGTIVFVLLAMVFAQVNIRERVDRGVVIQGAYRSNIGIVGLALSANAYPSFFATASVFMACTTLIYNLLAVLLLNFYSIKQYSIKDNLIALVKNPIILSIVLALSASYFELTLPSVAEVSLAYFAQLTLPLALLCTGASLQLFAMKTEVAPMIFANIGKCIAYPAVILGSGYFLGLDSVAMGILFLMSASPTAAASYIMAKKTNNNPVLAANIVVTTTIVAIPIMMLSLIILLQYGIIAPAEAL</sequence>
<feature type="transmembrane region" description="Helical" evidence="8">
    <location>
        <begin position="101"/>
        <end position="120"/>
    </location>
</feature>
<organism evidence="9 10">
    <name type="scientific">Opacimonas viscosa</name>
    <dbReference type="NCBI Taxonomy" id="2961944"/>
    <lineage>
        <taxon>Bacteria</taxon>
        <taxon>Pseudomonadati</taxon>
        <taxon>Pseudomonadota</taxon>
        <taxon>Gammaproteobacteria</taxon>
        <taxon>Alteromonadales</taxon>
        <taxon>Alteromonadaceae</taxon>
        <taxon>Opacimonas</taxon>
    </lineage>
</organism>
<feature type="transmembrane region" description="Helical" evidence="8">
    <location>
        <begin position="126"/>
        <end position="151"/>
    </location>
</feature>
<evidence type="ECO:0000256" key="8">
    <source>
        <dbReference type="SAM" id="Phobius"/>
    </source>
</evidence>